<dbReference type="EMBL" id="JBDKWZ010000010">
    <property type="protein sequence ID" value="MEN7549702.1"/>
    <property type="molecule type" value="Genomic_DNA"/>
</dbReference>
<evidence type="ECO:0000313" key="1">
    <source>
        <dbReference type="EMBL" id="MEN7549702.1"/>
    </source>
</evidence>
<proteinExistence type="predicted"/>
<reference evidence="1 2" key="1">
    <citation type="submission" date="2024-04" db="EMBL/GenBank/DDBJ databases">
        <title>Novel genus in family Flammeovirgaceae.</title>
        <authorList>
            <person name="Nguyen T.H."/>
            <person name="Vuong T.Q."/>
            <person name="Le H."/>
            <person name="Kim S.-G."/>
        </authorList>
    </citation>
    <scope>NUCLEOTIDE SEQUENCE [LARGE SCALE GENOMIC DNA]</scope>
    <source>
        <strain evidence="1 2">JCM 23209</strain>
    </source>
</reference>
<evidence type="ECO:0000313" key="2">
    <source>
        <dbReference type="Proteomes" id="UP001403385"/>
    </source>
</evidence>
<evidence type="ECO:0008006" key="3">
    <source>
        <dbReference type="Google" id="ProtNLM"/>
    </source>
</evidence>
<sequence>MKKLFVLLCIVLCFHSCKTVPKGNVDKVYYEYNEKGVPEYVVMIYDPKTGYVTYITANTVSNGIVWIDGIKSGYNHQLGFRIITDIIRINGLSLESCRPLGERYDLTYLIDEEKNGGSEIYFVGVLPTDDRCIVPHKADFFPRKLKRTTGIDYNRFWPPHHDVIKALNEGKSRNEAREILIRNTEAETERRLKIIKEFQEKQDSTKKKE</sequence>
<name>A0AAW9RXS0_9BACT</name>
<accession>A0AAW9RXS0</accession>
<dbReference type="AlphaFoldDB" id="A0AAW9RXS0"/>
<dbReference type="Proteomes" id="UP001403385">
    <property type="component" value="Unassembled WGS sequence"/>
</dbReference>
<keyword evidence="2" id="KW-1185">Reference proteome</keyword>
<protein>
    <recommendedName>
        <fullName evidence="3">Lipoprotein</fullName>
    </recommendedName>
</protein>
<organism evidence="1 2">
    <name type="scientific">Rapidithrix thailandica</name>
    <dbReference type="NCBI Taxonomy" id="413964"/>
    <lineage>
        <taxon>Bacteria</taxon>
        <taxon>Pseudomonadati</taxon>
        <taxon>Bacteroidota</taxon>
        <taxon>Cytophagia</taxon>
        <taxon>Cytophagales</taxon>
        <taxon>Flammeovirgaceae</taxon>
        <taxon>Rapidithrix</taxon>
    </lineage>
</organism>
<comment type="caution">
    <text evidence="1">The sequence shown here is derived from an EMBL/GenBank/DDBJ whole genome shotgun (WGS) entry which is preliminary data.</text>
</comment>
<gene>
    <name evidence="1" type="ORF">AAG747_17395</name>
</gene>
<dbReference type="RefSeq" id="WP_346822481.1">
    <property type="nucleotide sequence ID" value="NZ_JBDKWZ010000010.1"/>
</dbReference>